<evidence type="ECO:0000313" key="11">
    <source>
        <dbReference type="Proteomes" id="UP001189429"/>
    </source>
</evidence>
<feature type="compositionally biased region" description="Low complexity" evidence="9">
    <location>
        <begin position="1375"/>
        <end position="1394"/>
    </location>
</feature>
<dbReference type="Proteomes" id="UP001189429">
    <property type="component" value="Unassembled WGS sequence"/>
</dbReference>
<keyword evidence="2 8" id="KW-0328">Glycosyltransferase</keyword>
<keyword evidence="8" id="KW-0520">NAD</keyword>
<comment type="caution">
    <text evidence="10">The sequence shown here is derived from an EMBL/GenBank/DDBJ whole genome shotgun (WGS) entry which is preliminary data.</text>
</comment>
<feature type="compositionally biased region" description="Basic residues" evidence="9">
    <location>
        <begin position="1357"/>
        <end position="1369"/>
    </location>
</feature>
<dbReference type="InterPro" id="IPR051023">
    <property type="entry name" value="PP2A_Regulatory_Subunit_A"/>
</dbReference>
<keyword evidence="4" id="KW-0548">Nucleotidyltransferase</keyword>
<dbReference type="SUPFAM" id="SSF48371">
    <property type="entry name" value="ARM repeat"/>
    <property type="match status" value="1"/>
</dbReference>
<feature type="compositionally biased region" description="Low complexity" evidence="9">
    <location>
        <begin position="98"/>
        <end position="113"/>
    </location>
</feature>
<evidence type="ECO:0000256" key="8">
    <source>
        <dbReference type="RuleBase" id="RU361228"/>
    </source>
</evidence>
<feature type="compositionally biased region" description="Basic residues" evidence="9">
    <location>
        <begin position="1509"/>
        <end position="1521"/>
    </location>
</feature>
<evidence type="ECO:0000256" key="5">
    <source>
        <dbReference type="ARBA" id="ARBA00022737"/>
    </source>
</evidence>
<feature type="non-terminal residue" evidence="10">
    <location>
        <position position="1"/>
    </location>
</feature>
<keyword evidence="8" id="KW-0521">NADP</keyword>
<feature type="compositionally biased region" description="Low complexity" evidence="9">
    <location>
        <begin position="137"/>
        <end position="160"/>
    </location>
</feature>
<comment type="similarity">
    <text evidence="1 8">Belongs to the Arg-specific ADP-ribosyltransferase family.</text>
</comment>
<dbReference type="PROSITE" id="PS51996">
    <property type="entry name" value="TR_MART"/>
    <property type="match status" value="1"/>
</dbReference>
<feature type="compositionally biased region" description="Low complexity" evidence="9">
    <location>
        <begin position="1310"/>
        <end position="1320"/>
    </location>
</feature>
<evidence type="ECO:0000256" key="7">
    <source>
        <dbReference type="PROSITE-ProRule" id="PRU00103"/>
    </source>
</evidence>
<feature type="repeat" description="HEAT" evidence="7">
    <location>
        <begin position="1129"/>
        <end position="1166"/>
    </location>
</feature>
<keyword evidence="3 8" id="KW-0808">Transferase</keyword>
<organism evidence="10 11">
    <name type="scientific">Prorocentrum cordatum</name>
    <dbReference type="NCBI Taxonomy" id="2364126"/>
    <lineage>
        <taxon>Eukaryota</taxon>
        <taxon>Sar</taxon>
        <taxon>Alveolata</taxon>
        <taxon>Dinophyceae</taxon>
        <taxon>Prorocentrales</taxon>
        <taxon>Prorocentraceae</taxon>
        <taxon>Prorocentrum</taxon>
    </lineage>
</organism>
<evidence type="ECO:0000256" key="4">
    <source>
        <dbReference type="ARBA" id="ARBA00022695"/>
    </source>
</evidence>
<dbReference type="Gene3D" id="3.90.176.10">
    <property type="entry name" value="Toxin ADP-ribosyltransferase, Chain A, domain 1"/>
    <property type="match status" value="1"/>
</dbReference>
<accession>A0ABN9QYN1</accession>
<feature type="compositionally biased region" description="Basic residues" evidence="9">
    <location>
        <begin position="1395"/>
        <end position="1407"/>
    </location>
</feature>
<reference evidence="10" key="1">
    <citation type="submission" date="2023-10" db="EMBL/GenBank/DDBJ databases">
        <authorList>
            <person name="Chen Y."/>
            <person name="Shah S."/>
            <person name="Dougan E. K."/>
            <person name="Thang M."/>
            <person name="Chan C."/>
        </authorList>
    </citation>
    <scope>NUCLEOTIDE SEQUENCE [LARGE SCALE GENOMIC DNA]</scope>
</reference>
<feature type="region of interest" description="Disordered" evidence="9">
    <location>
        <begin position="674"/>
        <end position="695"/>
    </location>
</feature>
<dbReference type="Pfam" id="PF01129">
    <property type="entry name" value="ART"/>
    <property type="match status" value="1"/>
</dbReference>
<evidence type="ECO:0000256" key="9">
    <source>
        <dbReference type="SAM" id="MobiDB-lite"/>
    </source>
</evidence>
<evidence type="ECO:0000256" key="6">
    <source>
        <dbReference type="ARBA" id="ARBA00047597"/>
    </source>
</evidence>
<dbReference type="SUPFAM" id="SSF56399">
    <property type="entry name" value="ADP-ribosylation"/>
    <property type="match status" value="1"/>
</dbReference>
<evidence type="ECO:0000256" key="3">
    <source>
        <dbReference type="ARBA" id="ARBA00022679"/>
    </source>
</evidence>
<dbReference type="InterPro" id="IPR000768">
    <property type="entry name" value="ART"/>
</dbReference>
<name>A0ABN9QYN1_9DINO</name>
<evidence type="ECO:0000256" key="1">
    <source>
        <dbReference type="ARBA" id="ARBA00009558"/>
    </source>
</evidence>
<feature type="region of interest" description="Disordered" evidence="9">
    <location>
        <begin position="400"/>
        <end position="429"/>
    </location>
</feature>
<proteinExistence type="inferred from homology"/>
<dbReference type="InterPro" id="IPR021133">
    <property type="entry name" value="HEAT_type_2"/>
</dbReference>
<keyword evidence="5" id="KW-0677">Repeat</keyword>
<feature type="compositionally biased region" description="Low complexity" evidence="9">
    <location>
        <begin position="307"/>
        <end position="334"/>
    </location>
</feature>
<evidence type="ECO:0000256" key="2">
    <source>
        <dbReference type="ARBA" id="ARBA00022676"/>
    </source>
</evidence>
<dbReference type="InterPro" id="IPR011989">
    <property type="entry name" value="ARM-like"/>
</dbReference>
<dbReference type="EC" id="2.4.2.31" evidence="8"/>
<sequence>KKPRGVRQKSCWRPQKSSELGMWAPEECSPSIYSTQRTRRDLRALHQVPRGTLADGPLCHEMIHCIISSPAKAPVGKPDAPQAAARTSTTDLTAGGLASRKPAGAGARAPRPSQSSGQPKVLDLRSPASARPAGTHSPRPSQPSSRPSASSQPSPKAAARLSSNRGAMAATAARLPQPANGARAKGPLSPESEAKAESIHQKCAHDEDEWYIRVDDSDPQEAELVRAASAAGRGIEDICLLKSAADLCTFLHSIQVPETSLVLVDTACQCYGAWAFSEDFADKGGGNLFPVKVAITTDCEAALGEGSQSMPPSRSPTSPSGPSQQSATASQVVQRTVDHERIPHKVRVLQDRVPPGGAERGAVQPLDAESLRVVYEDSLSTASGEREGLDDELQAPAADRAALAAPSGPEVAQAGSPQRSAPSVDAERFRDIVERAAGEERRMGTDGKPHGRGSFVGSWETAADAECPDWNLEAWLGSTAAVAAVAEALVPQELSRAVGPLAFITAVGRKGKEDREATRRAIAHQLDQNGISLELASAIVDRGVALVDSAAATGAALNEKFAADGGFEFDFGTKADFFQGLEFRIGSPNPDVLKGMVYDHCENVDSKSEWETGNYGITTTSRNEFLLVLQDVFDQLKDTCSLGATNEEVADWDQHVKKLKEEVEKLPEPVHLGVDPPLRLQWPDETKNTGNPRSTKRAEILRGLAEKNKELREVGEKPLLLAEAVALCLYSGPLFEKYNAVCRGGPLQCEREPSKVMRDRFQSLCGDGGDHPGSSKEVAVNRYATTIHVLASALVKASKTSKACTVMRGTKDGRLPKQFWKEDDAGVKGGIEYGFMSTTTDREVAMQYASGQSAGTVLEIQTGMIDRGAELSWISQYPHEKEMCFPPLTSMQVLGTSVEDKVLVVSLRLNLNLTCSTIEEVIGKRRKVVKDMCRNLQDEAKREMKREAEREARPQLKDEHVAKIQEVLGKALRDIYDRPFEVFNTDDYFQSSLKVALECKRVALQAAGPAARGWRSKLQANAPCMELISHAKSCIDCGSRCEAEAVVGLLLGLTQIPDQQVRSNALAAIASGRTLEELIALAKAGGGLGVLTDRLLQALRAENIGEVGREEFAALALAFFGGPEALGFAIEPLANLAQDKEWRIRCTACEALGAVSEAGGPEVAGKALELLSRLAQDKSSSVRAAACRPLGAVAEAGGPEVAGKALELLSRLAQDQEWCVRKAACGPLGAVAEAGGPEVAGKALELLSRLAQDQDLHVRQAACGELGAVCPPGMTVRAARRRPPRPAAPRWPGRRWSCSRGWPRTRTCMSARPRAGSSAPSPRPAAPRWPGRRWSCSRAALAAGPGPGVVCPQGRVRGARRRLQGRRPRGGREGAGAALAAGPGQELECPPGRVRAARRRRRGRRPRGGREGAGAALAAGPGPGVEDPRSRVRASRRRRPGRRPRGGREGAGAALAAGPGPVQARTRGRVRASRRPLQGRRPRGGREGAGAALAAGPGQGRGCPPGRVRGARRRLQGRRPRGGREGAGAALAAGPGLGSGCPRGRVRAARRRLRGRRPRGGREGAEAALAAGPGQGRVCPRGRAARGALMAESARVHLVPRGSGQLQWPRSPWFCLPPPLSRSHADGPRVAVATCI</sequence>
<keyword evidence="11" id="KW-1185">Reference proteome</keyword>
<feature type="compositionally biased region" description="Low complexity" evidence="9">
    <location>
        <begin position="1451"/>
        <end position="1461"/>
    </location>
</feature>
<dbReference type="Gene3D" id="1.25.10.10">
    <property type="entry name" value="Leucine-rich Repeat Variant"/>
    <property type="match status" value="1"/>
</dbReference>
<dbReference type="PANTHER" id="PTHR10648:SF4">
    <property type="entry name" value="PROTEIN PHOSPHATASE 2 (FORMERLY 2A), REGULATORY SUBUNIT A, BETA ISOFORM-RELATED"/>
    <property type="match status" value="1"/>
</dbReference>
<dbReference type="InterPro" id="IPR016024">
    <property type="entry name" value="ARM-type_fold"/>
</dbReference>
<dbReference type="EMBL" id="CAUYUJ010004908">
    <property type="protein sequence ID" value="CAK0811507.1"/>
    <property type="molecule type" value="Genomic_DNA"/>
</dbReference>
<feature type="region of interest" description="Disordered" evidence="9">
    <location>
        <begin position="1308"/>
        <end position="1574"/>
    </location>
</feature>
<evidence type="ECO:0000313" key="10">
    <source>
        <dbReference type="EMBL" id="CAK0811507.1"/>
    </source>
</evidence>
<dbReference type="PANTHER" id="PTHR10648">
    <property type="entry name" value="SERINE/THREONINE-PROTEIN PHOSPHATASE PP2A 65 KDA REGULATORY SUBUNIT"/>
    <property type="match status" value="1"/>
</dbReference>
<feature type="compositionally biased region" description="Low complexity" evidence="9">
    <location>
        <begin position="1328"/>
        <end position="1356"/>
    </location>
</feature>
<feature type="region of interest" description="Disordered" evidence="9">
    <location>
        <begin position="1"/>
        <end position="28"/>
    </location>
</feature>
<feature type="region of interest" description="Disordered" evidence="9">
    <location>
        <begin position="303"/>
        <end position="337"/>
    </location>
</feature>
<gene>
    <name evidence="10" type="ORF">PCOR1329_LOCUS16097</name>
</gene>
<feature type="repeat" description="HEAT" evidence="7">
    <location>
        <begin position="1167"/>
        <end position="1204"/>
    </location>
</feature>
<feature type="region of interest" description="Disordered" evidence="9">
    <location>
        <begin position="71"/>
        <end position="200"/>
    </location>
</feature>
<feature type="compositionally biased region" description="Basic residues" evidence="9">
    <location>
        <begin position="1431"/>
        <end position="1445"/>
    </location>
</feature>
<feature type="compositionally biased region" description="Basic residues" evidence="9">
    <location>
        <begin position="1544"/>
        <end position="1559"/>
    </location>
</feature>
<dbReference type="Pfam" id="PF13646">
    <property type="entry name" value="HEAT_2"/>
    <property type="match status" value="1"/>
</dbReference>
<feature type="compositionally biased region" description="Basic residues" evidence="9">
    <location>
        <begin position="1466"/>
        <end position="1483"/>
    </location>
</feature>
<comment type="catalytic activity">
    <reaction evidence="6 8">
        <text>L-arginyl-[protein] + NAD(+) = N(omega)-(ADP-D-ribosyl)-L-arginyl-[protein] + nicotinamide + H(+)</text>
        <dbReference type="Rhea" id="RHEA:19149"/>
        <dbReference type="Rhea" id="RHEA-COMP:10532"/>
        <dbReference type="Rhea" id="RHEA-COMP:15087"/>
        <dbReference type="ChEBI" id="CHEBI:15378"/>
        <dbReference type="ChEBI" id="CHEBI:17154"/>
        <dbReference type="ChEBI" id="CHEBI:29965"/>
        <dbReference type="ChEBI" id="CHEBI:57540"/>
        <dbReference type="ChEBI" id="CHEBI:142554"/>
        <dbReference type="EC" id="2.4.2.31"/>
    </reaction>
</comment>
<dbReference type="PROSITE" id="PS50077">
    <property type="entry name" value="HEAT_REPEAT"/>
    <property type="match status" value="2"/>
</dbReference>
<protein>
    <recommendedName>
        <fullName evidence="8">NAD(P)(+)--arginine ADP-ribosyltransferase</fullName>
        <ecNumber evidence="8">2.4.2.31</ecNumber>
    </recommendedName>
    <alternativeName>
        <fullName evidence="8">Mono(ADP-ribosyl)transferase</fullName>
    </alternativeName>
</protein>